<dbReference type="PATRIC" id="fig|1216932.3.peg.3232"/>
<evidence type="ECO:0000259" key="2">
    <source>
        <dbReference type="SMART" id="SM00047"/>
    </source>
</evidence>
<dbReference type="PRINTS" id="PR01002">
    <property type="entry name" value="FLGFLGJ"/>
</dbReference>
<dbReference type="InterPro" id="IPR051056">
    <property type="entry name" value="Glycosyl_Hydrolase_73"/>
</dbReference>
<dbReference type="STRING" id="1216932.CM240_3259"/>
<reference evidence="3 4" key="1">
    <citation type="submission" date="2013-11" db="EMBL/GenBank/DDBJ databases">
        <title>Complete genome sequence of Clostridum sp. M2/40.</title>
        <authorList>
            <person name="Wibberg D."/>
            <person name="Puehler A."/>
            <person name="Schlueter A."/>
        </authorList>
    </citation>
    <scope>NUCLEOTIDE SEQUENCE [LARGE SCALE GENOMIC DNA]</scope>
    <source>
        <strain evidence="4">M2/40</strain>
    </source>
</reference>
<gene>
    <name evidence="3" type="ORF">CM240_3259</name>
</gene>
<dbReference type="eggNOG" id="COG1705">
    <property type="taxonomic scope" value="Bacteria"/>
</dbReference>
<dbReference type="RefSeq" id="WP_051483913.1">
    <property type="nucleotide sequence ID" value="NZ_HG917869.1"/>
</dbReference>
<dbReference type="PANTHER" id="PTHR33308:SF9">
    <property type="entry name" value="PEPTIDOGLYCAN HYDROLASE FLGJ"/>
    <property type="match status" value="1"/>
</dbReference>
<name>W6S0D6_9CLOT</name>
<dbReference type="Gene3D" id="1.10.530.10">
    <property type="match status" value="1"/>
</dbReference>
<dbReference type="InterPro" id="IPR002901">
    <property type="entry name" value="MGlyc_endo_b_GlcNAc-like_dom"/>
</dbReference>
<evidence type="ECO:0000313" key="3">
    <source>
        <dbReference type="EMBL" id="CDM70376.1"/>
    </source>
</evidence>
<dbReference type="HOGENOM" id="CLU_2057285_0_0_9"/>
<dbReference type="PANTHER" id="PTHR33308">
    <property type="entry name" value="PEPTIDOGLYCAN HYDROLASE FLGJ"/>
    <property type="match status" value="1"/>
</dbReference>
<organism evidence="3 4">
    <name type="scientific">Clostridium bornimense</name>
    <dbReference type="NCBI Taxonomy" id="1216932"/>
    <lineage>
        <taxon>Bacteria</taxon>
        <taxon>Bacillati</taxon>
        <taxon>Bacillota</taxon>
        <taxon>Clostridia</taxon>
        <taxon>Eubacteriales</taxon>
        <taxon>Clostridiaceae</taxon>
        <taxon>Clostridium</taxon>
    </lineage>
</organism>
<feature type="domain" description="Mannosyl-glycoprotein endo-beta-N-acetylglucosamidase-like" evidence="2">
    <location>
        <begin position="11"/>
        <end position="117"/>
    </location>
</feature>
<proteinExistence type="predicted"/>
<sequence length="119" mass="13476">MEKQSFINLVKDGAIYGHRNHGILASVTIAQAILESGWGSSTLSVKAKNLFGIKAFDDWNGAYTTMDTTEYYNGMRQTVAAKFRAYDSFNDSIKSILNYYLQKDIELLGKLTLSYYKCY</sequence>
<dbReference type="KEGG" id="clt:CM240_3259"/>
<dbReference type="OrthoDB" id="977752at2"/>
<dbReference type="GO" id="GO:0004040">
    <property type="term" value="F:amidase activity"/>
    <property type="evidence" value="ECO:0007669"/>
    <property type="project" value="InterPro"/>
</dbReference>
<keyword evidence="1" id="KW-0378">Hydrolase</keyword>
<evidence type="ECO:0000313" key="4">
    <source>
        <dbReference type="Proteomes" id="UP000019426"/>
    </source>
</evidence>
<dbReference type="AlphaFoldDB" id="W6S0D6"/>
<dbReference type="Pfam" id="PF01832">
    <property type="entry name" value="Glucosaminidase"/>
    <property type="match status" value="1"/>
</dbReference>
<accession>W6S0D6</accession>
<dbReference type="SMART" id="SM00047">
    <property type="entry name" value="LYZ2"/>
    <property type="match status" value="1"/>
</dbReference>
<keyword evidence="4" id="KW-1185">Reference proteome</keyword>
<evidence type="ECO:0000256" key="1">
    <source>
        <dbReference type="ARBA" id="ARBA00022801"/>
    </source>
</evidence>
<protein>
    <recommendedName>
        <fullName evidence="2">Mannosyl-glycoprotein endo-beta-N-acetylglucosamidase-like domain-containing protein</fullName>
    </recommendedName>
</protein>
<dbReference type="EMBL" id="HG917869">
    <property type="protein sequence ID" value="CDM70376.1"/>
    <property type="molecule type" value="Genomic_DNA"/>
</dbReference>
<dbReference type="Proteomes" id="UP000019426">
    <property type="component" value="Chromosome M2/40_rep2"/>
</dbReference>